<dbReference type="Pfam" id="PF17054">
    <property type="entry name" value="JUPITER"/>
    <property type="match status" value="1"/>
</dbReference>
<evidence type="ECO:0000313" key="13">
    <source>
        <dbReference type="Proteomes" id="UP000494163"/>
    </source>
</evidence>
<dbReference type="GO" id="GO:0005874">
    <property type="term" value="C:microtubule"/>
    <property type="evidence" value="ECO:0007669"/>
    <property type="project" value="UniProtKB-KW"/>
</dbReference>
<evidence type="ECO:0000256" key="7">
    <source>
        <dbReference type="ARBA" id="ARBA00022553"/>
    </source>
</evidence>
<dbReference type="AlphaFoldDB" id="A0A0M4F617"/>
<protein>
    <recommendedName>
        <fullName evidence="5">Microtubule-associated protein Jupiter</fullName>
    </recommendedName>
</protein>
<keyword evidence="6" id="KW-0963">Cytoplasm</keyword>
<feature type="compositionally biased region" description="Basic and acidic residues" evidence="11">
    <location>
        <begin position="1"/>
        <end position="11"/>
    </location>
</feature>
<keyword evidence="7" id="KW-0597">Phosphoprotein</keyword>
<feature type="compositionally biased region" description="Basic and acidic residues" evidence="11">
    <location>
        <begin position="169"/>
        <end position="190"/>
    </location>
</feature>
<dbReference type="STRING" id="30019.A0A0M4F617"/>
<reference evidence="12 13" key="1">
    <citation type="submission" date="2015-08" db="EMBL/GenBank/DDBJ databases">
        <title>Ancestral chromatin configuration constrains chromatin evolution on differentiating sex chromosomes in Drosophila.</title>
        <authorList>
            <person name="Zhou Q."/>
            <person name="Bachtrog D."/>
        </authorList>
    </citation>
    <scope>NUCLEOTIDE SEQUENCE [LARGE SCALE GENOMIC DNA]</scope>
    <source>
        <tissue evidence="12">Whole larvae</tissue>
    </source>
</reference>
<dbReference type="OrthoDB" id="6367565at2759"/>
<dbReference type="GO" id="GO:0005634">
    <property type="term" value="C:nucleus"/>
    <property type="evidence" value="ECO:0007669"/>
    <property type="project" value="UniProtKB-SubCell"/>
</dbReference>
<dbReference type="EMBL" id="CP012526">
    <property type="protein sequence ID" value="ALC47057.1"/>
    <property type="molecule type" value="Genomic_DNA"/>
</dbReference>
<evidence type="ECO:0000256" key="2">
    <source>
        <dbReference type="ARBA" id="ARBA00004123"/>
    </source>
</evidence>
<dbReference type="Proteomes" id="UP000494163">
    <property type="component" value="Chromosome 3R"/>
</dbReference>
<comment type="subcellular location">
    <subcellularLocation>
        <location evidence="3">Cytoplasm</location>
        <location evidence="3">Cytoskeleton</location>
        <location evidence="3">Spindle</location>
    </subcellularLocation>
    <subcellularLocation>
        <location evidence="2">Nucleus</location>
    </subcellularLocation>
</comment>
<dbReference type="OMA" id="GANDFHQ"/>
<feature type="compositionally biased region" description="Polar residues" evidence="11">
    <location>
        <begin position="37"/>
        <end position="50"/>
    </location>
</feature>
<feature type="region of interest" description="Disordered" evidence="11">
    <location>
        <begin position="1"/>
        <end position="107"/>
    </location>
</feature>
<feature type="region of interest" description="Disordered" evidence="11">
    <location>
        <begin position="166"/>
        <end position="195"/>
    </location>
</feature>
<gene>
    <name evidence="12" type="ORF">Dbus_chr3Rg1807</name>
</gene>
<evidence type="ECO:0000313" key="12">
    <source>
        <dbReference type="EMBL" id="ALC47057.1"/>
    </source>
</evidence>
<dbReference type="PANTHER" id="PTHR34930">
    <property type="entry name" value="GEO05313P1"/>
    <property type="match status" value="1"/>
</dbReference>
<dbReference type="InterPro" id="IPR033335">
    <property type="entry name" value="JUPITER"/>
</dbReference>
<dbReference type="PANTHER" id="PTHR34930:SF2">
    <property type="entry name" value="MICROTUBULE-ASSOCIATED PROTEIN JUPITER"/>
    <property type="match status" value="1"/>
</dbReference>
<keyword evidence="13" id="KW-1185">Reference proteome</keyword>
<evidence type="ECO:0000256" key="9">
    <source>
        <dbReference type="ARBA" id="ARBA00023212"/>
    </source>
</evidence>
<proteinExistence type="inferred from homology"/>
<evidence type="ECO:0000256" key="4">
    <source>
        <dbReference type="ARBA" id="ARBA00005344"/>
    </source>
</evidence>
<dbReference type="GO" id="GO:0005819">
    <property type="term" value="C:spindle"/>
    <property type="evidence" value="ECO:0007669"/>
    <property type="project" value="UniProtKB-SubCell"/>
</dbReference>
<organism evidence="12 13">
    <name type="scientific">Drosophila busckii</name>
    <name type="common">Fruit fly</name>
    <dbReference type="NCBI Taxonomy" id="30019"/>
    <lineage>
        <taxon>Eukaryota</taxon>
        <taxon>Metazoa</taxon>
        <taxon>Ecdysozoa</taxon>
        <taxon>Arthropoda</taxon>
        <taxon>Hexapoda</taxon>
        <taxon>Insecta</taxon>
        <taxon>Pterygota</taxon>
        <taxon>Neoptera</taxon>
        <taxon>Endopterygota</taxon>
        <taxon>Diptera</taxon>
        <taxon>Brachycera</taxon>
        <taxon>Muscomorpha</taxon>
        <taxon>Ephydroidea</taxon>
        <taxon>Drosophilidae</taxon>
        <taxon>Drosophila</taxon>
    </lineage>
</organism>
<evidence type="ECO:0000256" key="1">
    <source>
        <dbReference type="ARBA" id="ARBA00003805"/>
    </source>
</evidence>
<feature type="region of interest" description="Disordered" evidence="11">
    <location>
        <begin position="255"/>
        <end position="306"/>
    </location>
</feature>
<keyword evidence="10" id="KW-0539">Nucleus</keyword>
<keyword evidence="9" id="KW-0206">Cytoskeleton</keyword>
<name>A0A0M4F617_DROBS</name>
<evidence type="ECO:0000256" key="5">
    <source>
        <dbReference type="ARBA" id="ARBA00021471"/>
    </source>
</evidence>
<sequence>MIADAKFDMPDTKPSSKVSRPPGGGSSDIFGAELPQTPRNSKNRMASNIFSCEKDSALKNNGDGPRRGQKTVDSYSRLFGEPARPITPANNHTKSSIPFGQNGEGGAKQLLINNKNYNGKSGSVSSASSSVSSSTENLKIHVGLRAEPPVDILDVDLPCVDADIGPVPEDNKSYTESDKHDVHLQTRRDSSTNSEQAYSFDKMAAEPDFKEPIGVCLDCPEMQHIPCIKIESRDDASRNPITGLGLNGDGVGGLKPKKLKLREGNPVTGEGYKPGATDYIQHTPVGGTPVINKNRVPPGGYSSGLW</sequence>
<evidence type="ECO:0000256" key="8">
    <source>
        <dbReference type="ARBA" id="ARBA00022701"/>
    </source>
</evidence>
<comment type="similarity">
    <text evidence="4">Belongs to the MAP Jupiter family.</text>
</comment>
<evidence type="ECO:0000256" key="11">
    <source>
        <dbReference type="SAM" id="MobiDB-lite"/>
    </source>
</evidence>
<evidence type="ECO:0000256" key="6">
    <source>
        <dbReference type="ARBA" id="ARBA00022490"/>
    </source>
</evidence>
<evidence type="ECO:0000256" key="10">
    <source>
        <dbReference type="ARBA" id="ARBA00023242"/>
    </source>
</evidence>
<comment type="function">
    <text evidence="1">Binds to all microtubule populations.</text>
</comment>
<keyword evidence="8" id="KW-0493">Microtubule</keyword>
<accession>A0A0M4F617</accession>
<evidence type="ECO:0000256" key="3">
    <source>
        <dbReference type="ARBA" id="ARBA00004186"/>
    </source>
</evidence>
<feature type="compositionally biased region" description="Polar residues" evidence="11">
    <location>
        <begin position="88"/>
        <end position="99"/>
    </location>
</feature>